<evidence type="ECO:0000313" key="2">
    <source>
        <dbReference type="Proteomes" id="UP000275368"/>
    </source>
</evidence>
<name>A0A3G9IIK5_9BACL</name>
<sequence length="61" mass="7123">MKVCVIDDEAKVREGIVLKLQVLPHQLEVFNLGFGRQVVWKPYLQRLGFLYGMFPNLIAQY</sequence>
<evidence type="ECO:0000313" key="1">
    <source>
        <dbReference type="EMBL" id="BBH18817.1"/>
    </source>
</evidence>
<accession>A0A3G9IIK5</accession>
<dbReference type="AlphaFoldDB" id="A0A3G9IIK5"/>
<dbReference type="Proteomes" id="UP000275368">
    <property type="component" value="Chromosome"/>
</dbReference>
<gene>
    <name evidence="1" type="ORF">Back11_01620</name>
</gene>
<organism evidence="1 2">
    <name type="scientific">Paenibacillus baekrokdamisoli</name>
    <dbReference type="NCBI Taxonomy" id="1712516"/>
    <lineage>
        <taxon>Bacteria</taxon>
        <taxon>Bacillati</taxon>
        <taxon>Bacillota</taxon>
        <taxon>Bacilli</taxon>
        <taxon>Bacillales</taxon>
        <taxon>Paenibacillaceae</taxon>
        <taxon>Paenibacillus</taxon>
    </lineage>
</organism>
<dbReference type="KEGG" id="pbk:Back11_01620"/>
<keyword evidence="2" id="KW-1185">Reference proteome</keyword>
<proteinExistence type="predicted"/>
<protein>
    <submittedName>
        <fullName evidence="1">Uncharacterized protein</fullName>
    </submittedName>
</protein>
<dbReference type="EMBL" id="AP019308">
    <property type="protein sequence ID" value="BBH18817.1"/>
    <property type="molecule type" value="Genomic_DNA"/>
</dbReference>
<reference evidence="1 2" key="1">
    <citation type="submission" date="2018-11" db="EMBL/GenBank/DDBJ databases">
        <title>Complete genome sequence of Paenibacillus baekrokdamisoli strain KCTC 33723.</title>
        <authorList>
            <person name="Kang S.W."/>
            <person name="Lee K.C."/>
            <person name="Kim K.K."/>
            <person name="Kim J.S."/>
            <person name="Kim D.S."/>
            <person name="Ko S.H."/>
            <person name="Yang S.H."/>
            <person name="Lee J.S."/>
        </authorList>
    </citation>
    <scope>NUCLEOTIDE SEQUENCE [LARGE SCALE GENOMIC DNA]</scope>
    <source>
        <strain evidence="1 2">KCTC 33723</strain>
    </source>
</reference>